<proteinExistence type="predicted"/>
<keyword evidence="2" id="KW-1185">Reference proteome</keyword>
<accession>A0ABN3J9K1</accession>
<comment type="caution">
    <text evidence="1">The sequence shown here is derived from an EMBL/GenBank/DDBJ whole genome shotgun (WGS) entry which is preliminary data.</text>
</comment>
<protein>
    <recommendedName>
        <fullName evidence="3">N-acylneuraminate cytidylyltransferase</fullName>
    </recommendedName>
</protein>
<evidence type="ECO:0000313" key="2">
    <source>
        <dbReference type="Proteomes" id="UP001501638"/>
    </source>
</evidence>
<sequence>MKYVIPAKRSSSRVPDKNYRHFAQGKSLLDILVAKLSRLAEPGEVYLSSEDESARQLADKYGATFLPRAKHLTENSYPFQSVVNEVCKQLPDDDDVMWCHATDPFFDEHEAVLTAWQDRDPAASDSIVVVYPMRDYLLDGNFNPMGFGFGSWHRPSQELPTFYQLGFTCSIMTRHVATHLGLVGAQPMWYQATNLTIDIDTQAQFDFAARLYELGDAPS</sequence>
<dbReference type="PANTHER" id="PTHR21485">
    <property type="entry name" value="HAD SUPERFAMILY MEMBERS CMAS AND KDSC"/>
    <property type="match status" value="1"/>
</dbReference>
<dbReference type="Gene3D" id="3.90.550.10">
    <property type="entry name" value="Spore Coat Polysaccharide Biosynthesis Protein SpsA, Chain A"/>
    <property type="match status" value="1"/>
</dbReference>
<reference evidence="1 2" key="1">
    <citation type="journal article" date="2019" name="Int. J. Syst. Evol. Microbiol.">
        <title>The Global Catalogue of Microorganisms (GCM) 10K type strain sequencing project: providing services to taxonomists for standard genome sequencing and annotation.</title>
        <authorList>
            <consortium name="The Broad Institute Genomics Platform"/>
            <consortium name="The Broad Institute Genome Sequencing Center for Infectious Disease"/>
            <person name="Wu L."/>
            <person name="Ma J."/>
        </authorList>
    </citation>
    <scope>NUCLEOTIDE SEQUENCE [LARGE SCALE GENOMIC DNA]</scope>
    <source>
        <strain evidence="1 2">JCM 6305</strain>
    </source>
</reference>
<organism evidence="1 2">
    <name type="scientific">Streptomyces macrosporus</name>
    <dbReference type="NCBI Taxonomy" id="44032"/>
    <lineage>
        <taxon>Bacteria</taxon>
        <taxon>Bacillati</taxon>
        <taxon>Actinomycetota</taxon>
        <taxon>Actinomycetes</taxon>
        <taxon>Kitasatosporales</taxon>
        <taxon>Streptomycetaceae</taxon>
        <taxon>Streptomyces</taxon>
    </lineage>
</organism>
<gene>
    <name evidence="1" type="ORF">GCM10010405_04780</name>
</gene>
<dbReference type="Proteomes" id="UP001501638">
    <property type="component" value="Unassembled WGS sequence"/>
</dbReference>
<dbReference type="RefSeq" id="WP_344320338.1">
    <property type="nucleotide sequence ID" value="NZ_BAAASZ010000005.1"/>
</dbReference>
<dbReference type="InterPro" id="IPR050793">
    <property type="entry name" value="CMP-NeuNAc_synthase"/>
</dbReference>
<evidence type="ECO:0008006" key="3">
    <source>
        <dbReference type="Google" id="ProtNLM"/>
    </source>
</evidence>
<dbReference type="EMBL" id="BAAASZ010000005">
    <property type="protein sequence ID" value="GAA2425293.1"/>
    <property type="molecule type" value="Genomic_DNA"/>
</dbReference>
<name>A0ABN3J9K1_9ACTN</name>
<evidence type="ECO:0000313" key="1">
    <source>
        <dbReference type="EMBL" id="GAA2425293.1"/>
    </source>
</evidence>
<dbReference type="SUPFAM" id="SSF53448">
    <property type="entry name" value="Nucleotide-diphospho-sugar transferases"/>
    <property type="match status" value="1"/>
</dbReference>
<dbReference type="Pfam" id="PF02348">
    <property type="entry name" value="CTP_transf_3"/>
    <property type="match status" value="1"/>
</dbReference>
<dbReference type="InterPro" id="IPR029044">
    <property type="entry name" value="Nucleotide-diphossugar_trans"/>
</dbReference>
<dbReference type="PANTHER" id="PTHR21485:SF6">
    <property type="entry name" value="N-ACYLNEURAMINATE CYTIDYLYLTRANSFERASE-RELATED"/>
    <property type="match status" value="1"/>
</dbReference>
<dbReference type="InterPro" id="IPR003329">
    <property type="entry name" value="Cytidylyl_trans"/>
</dbReference>